<sequence>MRKQLQSLFPLPVSKGQHFEQVAEHWLAARGLRLVARNYRCRGGEIDLIMYQGQTLVFVEVRYRATNSHGGAASSITYSKQRKIMLAARHYLQQHVINEAHQACRFDVIAFEGEQPHWFQNAF</sequence>
<dbReference type="Pfam" id="PF02021">
    <property type="entry name" value="UPF0102"/>
    <property type="match status" value="1"/>
</dbReference>
<dbReference type="OrthoDB" id="9794876at2"/>
<name>A0A2H9U770_9GAMM</name>
<accession>A0A2H9U770</accession>
<proteinExistence type="inferred from homology"/>
<reference evidence="3 4" key="1">
    <citation type="submission" date="2017-11" db="EMBL/GenBank/DDBJ databases">
        <title>Draft genome sequence of environmental isolate Aeromonas cavernicola sp. nov. MDC 2508.</title>
        <authorList>
            <person name="Colston S.M."/>
            <person name="Navarro A."/>
            <person name="Martinez-Murcia A.J."/>
            <person name="Graf J."/>
        </authorList>
    </citation>
    <scope>NUCLEOTIDE SEQUENCE [LARGE SCALE GENOMIC DNA]</scope>
    <source>
        <strain evidence="3 4">MDC 2508</strain>
    </source>
</reference>
<dbReference type="PANTHER" id="PTHR34039">
    <property type="entry name" value="UPF0102 PROTEIN YRAN"/>
    <property type="match status" value="1"/>
</dbReference>
<dbReference type="Gene3D" id="3.40.1350.10">
    <property type="match status" value="1"/>
</dbReference>
<keyword evidence="4" id="KW-1185">Reference proteome</keyword>
<evidence type="ECO:0000256" key="2">
    <source>
        <dbReference type="HAMAP-Rule" id="MF_00048"/>
    </source>
</evidence>
<gene>
    <name evidence="3" type="ORF">CUC53_05445</name>
</gene>
<organism evidence="3 4">
    <name type="scientific">Aeromonas cavernicola</name>
    <dbReference type="NCBI Taxonomy" id="1006623"/>
    <lineage>
        <taxon>Bacteria</taxon>
        <taxon>Pseudomonadati</taxon>
        <taxon>Pseudomonadota</taxon>
        <taxon>Gammaproteobacteria</taxon>
        <taxon>Aeromonadales</taxon>
        <taxon>Aeromonadaceae</taxon>
        <taxon>Aeromonas</taxon>
    </lineage>
</organism>
<dbReference type="NCBIfam" id="NF009150">
    <property type="entry name" value="PRK12497.1-3"/>
    <property type="match status" value="1"/>
</dbReference>
<dbReference type="GO" id="GO:0003676">
    <property type="term" value="F:nucleic acid binding"/>
    <property type="evidence" value="ECO:0007669"/>
    <property type="project" value="InterPro"/>
</dbReference>
<evidence type="ECO:0000256" key="1">
    <source>
        <dbReference type="ARBA" id="ARBA00006738"/>
    </source>
</evidence>
<dbReference type="AlphaFoldDB" id="A0A2H9U770"/>
<protein>
    <recommendedName>
        <fullName evidence="2">UPF0102 protein CUC53_05445</fullName>
    </recommendedName>
</protein>
<dbReference type="SUPFAM" id="SSF52980">
    <property type="entry name" value="Restriction endonuclease-like"/>
    <property type="match status" value="1"/>
</dbReference>
<dbReference type="InterPro" id="IPR011335">
    <property type="entry name" value="Restrct_endonuc-II-like"/>
</dbReference>
<dbReference type="RefSeq" id="WP_100293213.1">
    <property type="nucleotide sequence ID" value="NZ_PGGC01000045.1"/>
</dbReference>
<evidence type="ECO:0000313" key="3">
    <source>
        <dbReference type="EMBL" id="PJG59838.1"/>
    </source>
</evidence>
<comment type="similarity">
    <text evidence="1 2">Belongs to the UPF0102 family.</text>
</comment>
<dbReference type="InterPro" id="IPR003509">
    <property type="entry name" value="UPF0102_YraN-like"/>
</dbReference>
<dbReference type="HAMAP" id="MF_00048">
    <property type="entry name" value="UPF0102"/>
    <property type="match status" value="1"/>
</dbReference>
<dbReference type="InterPro" id="IPR011856">
    <property type="entry name" value="tRNA_endonuc-like_dom_sf"/>
</dbReference>
<dbReference type="CDD" id="cd20736">
    <property type="entry name" value="PoNe_Nuclease"/>
    <property type="match status" value="1"/>
</dbReference>
<comment type="caution">
    <text evidence="3">The sequence shown here is derived from an EMBL/GenBank/DDBJ whole genome shotgun (WGS) entry which is preliminary data.</text>
</comment>
<dbReference type="NCBIfam" id="TIGR00252">
    <property type="entry name" value="YraN family protein"/>
    <property type="match status" value="1"/>
</dbReference>
<dbReference type="Proteomes" id="UP000235861">
    <property type="component" value="Unassembled WGS sequence"/>
</dbReference>
<dbReference type="EMBL" id="PGGC01000045">
    <property type="protein sequence ID" value="PJG59838.1"/>
    <property type="molecule type" value="Genomic_DNA"/>
</dbReference>
<dbReference type="PANTHER" id="PTHR34039:SF1">
    <property type="entry name" value="UPF0102 PROTEIN YRAN"/>
    <property type="match status" value="1"/>
</dbReference>
<evidence type="ECO:0000313" key="4">
    <source>
        <dbReference type="Proteomes" id="UP000235861"/>
    </source>
</evidence>